<dbReference type="EMBL" id="ML978143">
    <property type="protein sequence ID" value="KAF2092751.1"/>
    <property type="molecule type" value="Genomic_DNA"/>
</dbReference>
<evidence type="ECO:0000256" key="1">
    <source>
        <dbReference type="ARBA" id="ARBA00022737"/>
    </source>
</evidence>
<feature type="repeat" description="ANK" evidence="3">
    <location>
        <begin position="95"/>
        <end position="118"/>
    </location>
</feature>
<dbReference type="PANTHER" id="PTHR24198">
    <property type="entry name" value="ANKYRIN REPEAT AND PROTEIN KINASE DOMAIN-CONTAINING PROTEIN"/>
    <property type="match status" value="1"/>
</dbReference>
<dbReference type="AlphaFoldDB" id="A0A9P4I0K6"/>
<dbReference type="InterPro" id="IPR002110">
    <property type="entry name" value="Ankyrin_rpt"/>
</dbReference>
<comment type="caution">
    <text evidence="4">The sequence shown here is derived from an EMBL/GenBank/DDBJ whole genome shotgun (WGS) entry which is preliminary data.</text>
</comment>
<name>A0A9P4I0K6_9PEZI</name>
<feature type="repeat" description="ANK" evidence="3">
    <location>
        <begin position="197"/>
        <end position="229"/>
    </location>
</feature>
<proteinExistence type="predicted"/>
<dbReference type="InterPro" id="IPR036770">
    <property type="entry name" value="Ankyrin_rpt-contain_sf"/>
</dbReference>
<dbReference type="Pfam" id="PF00023">
    <property type="entry name" value="Ank"/>
    <property type="match status" value="1"/>
</dbReference>
<protein>
    <submittedName>
        <fullName evidence="4">Ankyrin</fullName>
    </submittedName>
</protein>
<dbReference type="PROSITE" id="PS50088">
    <property type="entry name" value="ANK_REPEAT"/>
    <property type="match status" value="3"/>
</dbReference>
<dbReference type="SMART" id="SM00248">
    <property type="entry name" value="ANK"/>
    <property type="match status" value="6"/>
</dbReference>
<keyword evidence="2 3" id="KW-0040">ANK repeat</keyword>
<dbReference type="PROSITE" id="PS50297">
    <property type="entry name" value="ANK_REP_REGION"/>
    <property type="match status" value="2"/>
</dbReference>
<dbReference type="PRINTS" id="PR01415">
    <property type="entry name" value="ANKYRIN"/>
</dbReference>
<dbReference type="PANTHER" id="PTHR24198:SF165">
    <property type="entry name" value="ANKYRIN REPEAT-CONTAINING PROTEIN-RELATED"/>
    <property type="match status" value="1"/>
</dbReference>
<feature type="non-terminal residue" evidence="4">
    <location>
        <position position="1"/>
    </location>
</feature>
<dbReference type="Gene3D" id="1.25.40.20">
    <property type="entry name" value="Ankyrin repeat-containing domain"/>
    <property type="match status" value="2"/>
</dbReference>
<evidence type="ECO:0000256" key="2">
    <source>
        <dbReference type="ARBA" id="ARBA00023043"/>
    </source>
</evidence>
<evidence type="ECO:0000313" key="5">
    <source>
        <dbReference type="Proteomes" id="UP000799772"/>
    </source>
</evidence>
<dbReference type="Pfam" id="PF12796">
    <property type="entry name" value="Ank_2"/>
    <property type="match status" value="2"/>
</dbReference>
<dbReference type="Proteomes" id="UP000799772">
    <property type="component" value="Unassembled WGS sequence"/>
</dbReference>
<keyword evidence="5" id="KW-1185">Reference proteome</keyword>
<accession>A0A9P4I0K6</accession>
<sequence>LLCAVRTGNGEDTGRLLAQGADPCVRDENGRTPSSWAAEQGNESIVKLLLDWHQFQLSSKDIIRRVQQQSAKEGVSVIECFSKQFVSLFDTKDKGGRTPLSWAVAGGHEEIVKLLLQRYEIDIESKDKKHFTPLWRAVKEENEAIARTLLEAGAEVNSIKLEDEKNPSASGTYRGHEDIIRLLLNTDNVDLNATNKQNETPLHIAAENGKELAVILLLEKGSKIDVNLPDSSLNQTALFRAAKEGHEAVVKLLLEMGKTHIDVKGQVYTRVERKKILGAPQTPLEIAKSRGHEGVVKLIQEYSQEYSQSQRLQASS</sequence>
<feature type="repeat" description="ANK" evidence="3">
    <location>
        <begin position="129"/>
        <end position="161"/>
    </location>
</feature>
<dbReference type="SUPFAM" id="SSF48403">
    <property type="entry name" value="Ankyrin repeat"/>
    <property type="match status" value="1"/>
</dbReference>
<evidence type="ECO:0000313" key="4">
    <source>
        <dbReference type="EMBL" id="KAF2092751.1"/>
    </source>
</evidence>
<keyword evidence="1" id="KW-0677">Repeat</keyword>
<reference evidence="4" key="1">
    <citation type="journal article" date="2020" name="Stud. Mycol.">
        <title>101 Dothideomycetes genomes: a test case for predicting lifestyles and emergence of pathogens.</title>
        <authorList>
            <person name="Haridas S."/>
            <person name="Albert R."/>
            <person name="Binder M."/>
            <person name="Bloem J."/>
            <person name="Labutti K."/>
            <person name="Salamov A."/>
            <person name="Andreopoulos B."/>
            <person name="Baker S."/>
            <person name="Barry K."/>
            <person name="Bills G."/>
            <person name="Bluhm B."/>
            <person name="Cannon C."/>
            <person name="Castanera R."/>
            <person name="Culley D."/>
            <person name="Daum C."/>
            <person name="Ezra D."/>
            <person name="Gonzalez J."/>
            <person name="Henrissat B."/>
            <person name="Kuo A."/>
            <person name="Liang C."/>
            <person name="Lipzen A."/>
            <person name="Lutzoni F."/>
            <person name="Magnuson J."/>
            <person name="Mondo S."/>
            <person name="Nolan M."/>
            <person name="Ohm R."/>
            <person name="Pangilinan J."/>
            <person name="Park H.-J."/>
            <person name="Ramirez L."/>
            <person name="Alfaro M."/>
            <person name="Sun H."/>
            <person name="Tritt A."/>
            <person name="Yoshinaga Y."/>
            <person name="Zwiers L.-H."/>
            <person name="Turgeon B."/>
            <person name="Goodwin S."/>
            <person name="Spatafora J."/>
            <person name="Crous P."/>
            <person name="Grigoriev I."/>
        </authorList>
    </citation>
    <scope>NUCLEOTIDE SEQUENCE</scope>
    <source>
        <strain evidence="4">CBS 133067</strain>
    </source>
</reference>
<gene>
    <name evidence="4" type="ORF">NA57DRAFT_49706</name>
</gene>
<dbReference type="OrthoDB" id="341259at2759"/>
<evidence type="ECO:0000256" key="3">
    <source>
        <dbReference type="PROSITE-ProRule" id="PRU00023"/>
    </source>
</evidence>
<organism evidence="4 5">
    <name type="scientific">Rhizodiscina lignyota</name>
    <dbReference type="NCBI Taxonomy" id="1504668"/>
    <lineage>
        <taxon>Eukaryota</taxon>
        <taxon>Fungi</taxon>
        <taxon>Dikarya</taxon>
        <taxon>Ascomycota</taxon>
        <taxon>Pezizomycotina</taxon>
        <taxon>Dothideomycetes</taxon>
        <taxon>Pleosporomycetidae</taxon>
        <taxon>Aulographales</taxon>
        <taxon>Rhizodiscinaceae</taxon>
        <taxon>Rhizodiscina</taxon>
    </lineage>
</organism>